<evidence type="ECO:0000313" key="2">
    <source>
        <dbReference type="Proteomes" id="UP000827517"/>
    </source>
</evidence>
<accession>A0AAE8BQ93</accession>
<dbReference type="GeneID" id="77943911"/>
<dbReference type="RefSeq" id="YP_010667772.1">
    <property type="nucleotide sequence ID" value="NC_070952.1"/>
</dbReference>
<dbReference type="EMBL" id="MZ501267">
    <property type="protein sequence ID" value="QZA70784.1"/>
    <property type="molecule type" value="Genomic_DNA"/>
</dbReference>
<sequence>MILSTSKLVMNEVPLVNTDVGGSIGYTPNLLNSIHRRLEKVSNIRDRQKLTRKKKK</sequence>
<keyword evidence="2" id="KW-1185">Reference proteome</keyword>
<dbReference type="KEGG" id="vg:77943911"/>
<proteinExistence type="predicted"/>
<gene>
    <name evidence="1" type="primary">17</name>
    <name evidence="1" type="ORF">AH04_17</name>
</gene>
<evidence type="ECO:0000313" key="1">
    <source>
        <dbReference type="EMBL" id="QZA70784.1"/>
    </source>
</evidence>
<reference evidence="1" key="1">
    <citation type="submission" date="2021-07" db="EMBL/GenBank/DDBJ databases">
        <authorList>
            <person name="Roth S.J."/>
            <person name="Krukonis G.P."/>
            <person name="Delesalle V.A."/>
        </authorList>
    </citation>
    <scope>NUCLEOTIDE SEQUENCE</scope>
</reference>
<organism evidence="1 2">
    <name type="scientific">Erwinia phage AH04</name>
    <dbReference type="NCBI Taxonomy" id="2869569"/>
    <lineage>
        <taxon>Viruses</taxon>
        <taxon>Duplodnaviria</taxon>
        <taxon>Heunggongvirae</taxon>
        <taxon>Uroviricota</taxon>
        <taxon>Caudoviricetes</taxon>
        <taxon>Chimalliviridae</taxon>
        <taxon>Meadowvirus</taxon>
        <taxon>Meadowvirus AH04</taxon>
    </lineage>
</organism>
<name>A0AAE8BQ93_9CAUD</name>
<dbReference type="Proteomes" id="UP000827517">
    <property type="component" value="Segment"/>
</dbReference>
<protein>
    <submittedName>
        <fullName evidence="1">Uncharacterized protein</fullName>
    </submittedName>
</protein>